<name>A0ABR0EGK5_ZASCE</name>
<dbReference type="EMBL" id="JAXOVC010000006">
    <property type="protein sequence ID" value="KAK4500248.1"/>
    <property type="molecule type" value="Genomic_DNA"/>
</dbReference>
<protein>
    <submittedName>
        <fullName evidence="1">Uncharacterized protein</fullName>
    </submittedName>
</protein>
<keyword evidence="2" id="KW-1185">Reference proteome</keyword>
<accession>A0ABR0EGK5</accession>
<gene>
    <name evidence="1" type="ORF">PRZ48_008437</name>
</gene>
<evidence type="ECO:0000313" key="2">
    <source>
        <dbReference type="Proteomes" id="UP001305779"/>
    </source>
</evidence>
<dbReference type="Proteomes" id="UP001305779">
    <property type="component" value="Unassembled WGS sequence"/>
</dbReference>
<evidence type="ECO:0000313" key="1">
    <source>
        <dbReference type="EMBL" id="KAK4500248.1"/>
    </source>
</evidence>
<comment type="caution">
    <text evidence="1">The sequence shown here is derived from an EMBL/GenBank/DDBJ whole genome shotgun (WGS) entry which is preliminary data.</text>
</comment>
<organism evidence="1 2">
    <name type="scientific">Zasmidium cellare</name>
    <name type="common">Wine cellar mold</name>
    <name type="synonym">Racodium cellare</name>
    <dbReference type="NCBI Taxonomy" id="395010"/>
    <lineage>
        <taxon>Eukaryota</taxon>
        <taxon>Fungi</taxon>
        <taxon>Dikarya</taxon>
        <taxon>Ascomycota</taxon>
        <taxon>Pezizomycotina</taxon>
        <taxon>Dothideomycetes</taxon>
        <taxon>Dothideomycetidae</taxon>
        <taxon>Mycosphaerellales</taxon>
        <taxon>Mycosphaerellaceae</taxon>
        <taxon>Zasmidium</taxon>
    </lineage>
</organism>
<reference evidence="1 2" key="1">
    <citation type="journal article" date="2023" name="G3 (Bethesda)">
        <title>A chromosome-level genome assembly of Zasmidium syzygii isolated from banana leaves.</title>
        <authorList>
            <person name="van Westerhoven A.C."/>
            <person name="Mehrabi R."/>
            <person name="Talebi R."/>
            <person name="Steentjes M.B.F."/>
            <person name="Corcolon B."/>
            <person name="Chong P.A."/>
            <person name="Kema G.H.J."/>
            <person name="Seidl M.F."/>
        </authorList>
    </citation>
    <scope>NUCLEOTIDE SEQUENCE [LARGE SCALE GENOMIC DNA]</scope>
    <source>
        <strain evidence="1 2">P124</strain>
    </source>
</reference>
<proteinExistence type="predicted"/>
<sequence length="190" mass="19587">MPKVYSVAAYNHTFEVPVGDGQVANFTIAVPASLGRDAAGDFASMAHAAVLKAAEEKFGAATRIKTEPSGSPMQVDGALAIKQEPASPSPPAATTALAPASPPLPAHLDVVMVNEARASRTVTVAVDADVGVLRLAWGQHQGQPADFFGVAHRGIDITSPITFGQLGAEKGEVFTIKMLKTGIESLFAAV</sequence>